<accession>A0ABQ3BPW2</accession>
<name>A0ABQ3BPW2_9ACTN</name>
<keyword evidence="2" id="KW-1185">Reference proteome</keyword>
<gene>
    <name evidence="1" type="ORF">GCM10010328_29890</name>
</gene>
<sequence length="116" mass="12739">MRDRIRGTAGVALLPTNEADEALQRARTAMNTETRRLMDAVGRTLCAVNPTLAMREVTRLSYASRAAARRHGTATPHAVAATGLLLRHMPRVDWPEPVAPITRAEYGLRLIQRAGL</sequence>
<protein>
    <submittedName>
        <fullName evidence="1">Uncharacterized protein</fullName>
    </submittedName>
</protein>
<evidence type="ECO:0000313" key="2">
    <source>
        <dbReference type="Proteomes" id="UP000624183"/>
    </source>
</evidence>
<dbReference type="EMBL" id="BMUW01000004">
    <property type="protein sequence ID" value="GGZ53101.1"/>
    <property type="molecule type" value="Genomic_DNA"/>
</dbReference>
<comment type="caution">
    <text evidence="1">The sequence shown here is derived from an EMBL/GenBank/DDBJ whole genome shotgun (WGS) entry which is preliminary data.</text>
</comment>
<reference evidence="2" key="1">
    <citation type="journal article" date="2019" name="Int. J. Syst. Evol. Microbiol.">
        <title>The Global Catalogue of Microorganisms (GCM) 10K type strain sequencing project: providing services to taxonomists for standard genome sequencing and annotation.</title>
        <authorList>
            <consortium name="The Broad Institute Genomics Platform"/>
            <consortium name="The Broad Institute Genome Sequencing Center for Infectious Disease"/>
            <person name="Wu L."/>
            <person name="Ma J."/>
        </authorList>
    </citation>
    <scope>NUCLEOTIDE SEQUENCE [LARGE SCALE GENOMIC DNA]</scope>
    <source>
        <strain evidence="2">JCM 4602</strain>
    </source>
</reference>
<evidence type="ECO:0000313" key="1">
    <source>
        <dbReference type="EMBL" id="GGZ53101.1"/>
    </source>
</evidence>
<dbReference type="Proteomes" id="UP000624183">
    <property type="component" value="Unassembled WGS sequence"/>
</dbReference>
<proteinExistence type="predicted"/>
<organism evidence="1 2">
    <name type="scientific">Streptomyces rubiginosohelvolus</name>
    <dbReference type="NCBI Taxonomy" id="67362"/>
    <lineage>
        <taxon>Bacteria</taxon>
        <taxon>Bacillati</taxon>
        <taxon>Actinomycetota</taxon>
        <taxon>Actinomycetes</taxon>
        <taxon>Kitasatosporales</taxon>
        <taxon>Streptomycetaceae</taxon>
        <taxon>Streptomyces</taxon>
    </lineage>
</organism>